<dbReference type="Pfam" id="PF01531">
    <property type="entry name" value="Glyco_transf_11"/>
    <property type="match status" value="1"/>
</dbReference>
<reference evidence="3 4" key="1">
    <citation type="submission" date="2018-12" db="EMBL/GenBank/DDBJ databases">
        <authorList>
            <consortium name="Pathogen Informatics"/>
        </authorList>
    </citation>
    <scope>NUCLEOTIDE SEQUENCE [LARGE SCALE GENOMIC DNA]</scope>
    <source>
        <strain evidence="3 4">NCTC10918</strain>
    </source>
</reference>
<evidence type="ECO:0000313" key="3">
    <source>
        <dbReference type="EMBL" id="VEJ28824.1"/>
    </source>
</evidence>
<protein>
    <submittedName>
        <fullName evidence="3">Glycosyl transferase family 11</fullName>
    </submittedName>
</protein>
<evidence type="ECO:0000313" key="4">
    <source>
        <dbReference type="Proteomes" id="UP000270988"/>
    </source>
</evidence>
<dbReference type="GO" id="GO:0005975">
    <property type="term" value="P:carbohydrate metabolic process"/>
    <property type="evidence" value="ECO:0007669"/>
    <property type="project" value="InterPro"/>
</dbReference>
<sequence length="354" mass="40483">MNRRSESEDKTRLTELEGMRPPHVEAYFRVMGFLRPGIARVLDTVRHSREKVYIAPPFSRGGNWLYLLAAVDADRRADAGDFSYMLNTAGLEPWLTEFPALQELMMDPKDFKFLHRRYSGLDTNVEDSFAPGSLEIFARERLLSSENFRQRILTVGNIVGSNTVVLSIRRGDYYSVPAIRQRYGINTVAYVREALDQVLKRMSPSNFVVTSDDPQWCRENLSFLEDIAPVLYDKTGEGMFADLAVLAKARWLILTNTTFGYWGAYMAQADHPVEVYVPNAHEYDAKTRQPIVVPGTVRPHPHFSRWHAVKPPHGVPGFCLKKAIPRKTLYFTLSQLTHTQARKITHEHQISRAV</sequence>
<dbReference type="GO" id="GO:0016020">
    <property type="term" value="C:membrane"/>
    <property type="evidence" value="ECO:0007669"/>
    <property type="project" value="InterPro"/>
</dbReference>
<evidence type="ECO:0000256" key="1">
    <source>
        <dbReference type="ARBA" id="ARBA00022676"/>
    </source>
</evidence>
<dbReference type="GO" id="GO:0008107">
    <property type="term" value="F:galactoside 2-alpha-L-fucosyltransferase activity"/>
    <property type="evidence" value="ECO:0007669"/>
    <property type="project" value="InterPro"/>
</dbReference>
<dbReference type="CDD" id="cd11301">
    <property type="entry name" value="Fut1_Fut2_like"/>
    <property type="match status" value="1"/>
</dbReference>
<dbReference type="EMBL" id="LR134521">
    <property type="protein sequence ID" value="VEJ28824.1"/>
    <property type="molecule type" value="Genomic_DNA"/>
</dbReference>
<gene>
    <name evidence="3" type="ORF">NCTC10918_00062</name>
</gene>
<dbReference type="PANTHER" id="PTHR11927:SF9">
    <property type="entry name" value="L-FUCOSYLTRANSFERASE"/>
    <property type="match status" value="1"/>
</dbReference>
<dbReference type="STRING" id="762948.HMPREF0733_11420"/>
<name>A0A3S5AE17_9MICC</name>
<keyword evidence="1" id="KW-0328">Glycosyltransferase</keyword>
<dbReference type="InterPro" id="IPR002516">
    <property type="entry name" value="Glyco_trans_11"/>
</dbReference>
<keyword evidence="2 3" id="KW-0808">Transferase</keyword>
<dbReference type="AlphaFoldDB" id="A0A3S5AE17"/>
<proteinExistence type="predicted"/>
<accession>A0A3S5AE17</accession>
<organism evidence="3 4">
    <name type="scientific">Rothia dentocariosa</name>
    <dbReference type="NCBI Taxonomy" id="2047"/>
    <lineage>
        <taxon>Bacteria</taxon>
        <taxon>Bacillati</taxon>
        <taxon>Actinomycetota</taxon>
        <taxon>Actinomycetes</taxon>
        <taxon>Micrococcales</taxon>
        <taxon>Micrococcaceae</taxon>
        <taxon>Rothia</taxon>
    </lineage>
</organism>
<dbReference type="Proteomes" id="UP000270988">
    <property type="component" value="Chromosome"/>
</dbReference>
<evidence type="ECO:0000256" key="2">
    <source>
        <dbReference type="ARBA" id="ARBA00022679"/>
    </source>
</evidence>
<dbReference type="PANTHER" id="PTHR11927">
    <property type="entry name" value="GALACTOSIDE 2-L-FUCOSYLTRANSFERASE"/>
    <property type="match status" value="1"/>
</dbReference>